<dbReference type="PANTHER" id="PTHR34997:SF2">
    <property type="entry name" value="LYSM DOMAIN-CONTAINING PROTEIN-RELATED"/>
    <property type="match status" value="1"/>
</dbReference>
<evidence type="ECO:0000256" key="4">
    <source>
        <dbReference type="ARBA" id="ARBA00044955"/>
    </source>
</evidence>
<feature type="domain" description="LysM" evidence="7">
    <location>
        <begin position="59"/>
        <end position="105"/>
    </location>
</feature>
<evidence type="ECO:0000256" key="3">
    <source>
        <dbReference type="ARBA" id="ARBA00023026"/>
    </source>
</evidence>
<feature type="signal peptide" evidence="6">
    <location>
        <begin position="1"/>
        <end position="18"/>
    </location>
</feature>
<sequence length="235" mass="25516">MPLTLGAVLFLLTRSVGAFLLFLANTRVADAAVARNRTIEARDAPPSPLQPGIAQNCNKFYLVKPHDYCLAIAIENSITTAKFLEWNKGAGNECRTLWAGYYACIGVADEPPTPVNPVNGVKTPSPIQAGMVANCNKFHHVERGQNCHDVERLTGALVENLVKWNPAIGEDCTSMWANTHLCVGVKSKNLRPICRSPEPGIWFSGCISNQRSLPKREEEGSGLAQGPVKPPSSLR</sequence>
<feature type="chain" id="PRO_5034141895" description="LysM domain-containing protein" evidence="6">
    <location>
        <begin position="19"/>
        <end position="235"/>
    </location>
</feature>
<dbReference type="InterPro" id="IPR052210">
    <property type="entry name" value="LysM1-like"/>
</dbReference>
<protein>
    <recommendedName>
        <fullName evidence="7">LysM domain-containing protein</fullName>
    </recommendedName>
</protein>
<dbReference type="GO" id="GO:0008061">
    <property type="term" value="F:chitin binding"/>
    <property type="evidence" value="ECO:0007669"/>
    <property type="project" value="UniProtKB-KW"/>
</dbReference>
<dbReference type="CDD" id="cd00118">
    <property type="entry name" value="LysM"/>
    <property type="match status" value="1"/>
</dbReference>
<organism evidence="8 9">
    <name type="scientific">Ophiocordyceps sinensis</name>
    <dbReference type="NCBI Taxonomy" id="72228"/>
    <lineage>
        <taxon>Eukaryota</taxon>
        <taxon>Fungi</taxon>
        <taxon>Dikarya</taxon>
        <taxon>Ascomycota</taxon>
        <taxon>Pezizomycotina</taxon>
        <taxon>Sordariomycetes</taxon>
        <taxon>Hypocreomycetidae</taxon>
        <taxon>Hypocreales</taxon>
        <taxon>Ophiocordycipitaceae</taxon>
        <taxon>Ophiocordyceps</taxon>
    </lineage>
</organism>
<evidence type="ECO:0000256" key="2">
    <source>
        <dbReference type="ARBA" id="ARBA00022729"/>
    </source>
</evidence>
<proteinExistence type="inferred from homology"/>
<dbReference type="Proteomes" id="UP000557566">
    <property type="component" value="Unassembled WGS sequence"/>
</dbReference>
<keyword evidence="9" id="KW-1185">Reference proteome</keyword>
<reference evidence="8 9" key="1">
    <citation type="journal article" date="2020" name="Genome Biol. Evol.">
        <title>A new high-quality draft genome assembly of the Chinese cordyceps Ophiocordyceps sinensis.</title>
        <authorList>
            <person name="Shu R."/>
            <person name="Zhang J."/>
            <person name="Meng Q."/>
            <person name="Zhang H."/>
            <person name="Zhou G."/>
            <person name="Li M."/>
            <person name="Wu P."/>
            <person name="Zhao Y."/>
            <person name="Chen C."/>
            <person name="Qin Q."/>
        </authorList>
    </citation>
    <scope>NUCLEOTIDE SEQUENCE [LARGE SCALE GENOMIC DNA]</scope>
    <source>
        <strain evidence="8 9">IOZ07</strain>
    </source>
</reference>
<evidence type="ECO:0000313" key="9">
    <source>
        <dbReference type="Proteomes" id="UP000557566"/>
    </source>
</evidence>
<comment type="caution">
    <text evidence="8">The sequence shown here is derived from an EMBL/GenBank/DDBJ whole genome shotgun (WGS) entry which is preliminary data.</text>
</comment>
<dbReference type="Pfam" id="PF01476">
    <property type="entry name" value="LysM"/>
    <property type="match status" value="1"/>
</dbReference>
<keyword evidence="3" id="KW-0843">Virulence</keyword>
<dbReference type="EMBL" id="JAAVMX010000008">
    <property type="protein sequence ID" value="KAF4505701.1"/>
    <property type="molecule type" value="Genomic_DNA"/>
</dbReference>
<keyword evidence="2 6" id="KW-0732">Signal</keyword>
<dbReference type="SUPFAM" id="SSF54106">
    <property type="entry name" value="LysM domain"/>
    <property type="match status" value="2"/>
</dbReference>
<evidence type="ECO:0000256" key="1">
    <source>
        <dbReference type="ARBA" id="ARBA00022669"/>
    </source>
</evidence>
<dbReference type="InterPro" id="IPR018392">
    <property type="entry name" value="LysM"/>
</dbReference>
<dbReference type="InterPro" id="IPR036779">
    <property type="entry name" value="LysM_dom_sf"/>
</dbReference>
<evidence type="ECO:0000256" key="6">
    <source>
        <dbReference type="SAM" id="SignalP"/>
    </source>
</evidence>
<evidence type="ECO:0000259" key="7">
    <source>
        <dbReference type="PROSITE" id="PS51782"/>
    </source>
</evidence>
<comment type="similarity">
    <text evidence="4">Belongs to the secreted LysM effector family.</text>
</comment>
<dbReference type="Gene3D" id="3.10.350.10">
    <property type="entry name" value="LysM domain"/>
    <property type="match status" value="2"/>
</dbReference>
<feature type="domain" description="LysM" evidence="7">
    <location>
        <begin position="137"/>
        <end position="183"/>
    </location>
</feature>
<keyword evidence="1" id="KW-0147">Chitin-binding</keyword>
<dbReference type="PANTHER" id="PTHR34997">
    <property type="entry name" value="AM15"/>
    <property type="match status" value="1"/>
</dbReference>
<dbReference type="PROSITE" id="PS51782">
    <property type="entry name" value="LYSM"/>
    <property type="match status" value="2"/>
</dbReference>
<evidence type="ECO:0000256" key="5">
    <source>
        <dbReference type="SAM" id="MobiDB-lite"/>
    </source>
</evidence>
<evidence type="ECO:0000313" key="8">
    <source>
        <dbReference type="EMBL" id="KAF4505701.1"/>
    </source>
</evidence>
<accession>A0A8H4LVJ9</accession>
<gene>
    <name evidence="8" type="ORF">G6O67_007620</name>
</gene>
<dbReference type="AlphaFoldDB" id="A0A8H4LVJ9"/>
<feature type="region of interest" description="Disordered" evidence="5">
    <location>
        <begin position="213"/>
        <end position="235"/>
    </location>
</feature>
<name>A0A8H4LVJ9_9HYPO</name>